<dbReference type="GO" id="GO:1990904">
    <property type="term" value="C:ribonucleoprotein complex"/>
    <property type="evidence" value="ECO:0007669"/>
    <property type="project" value="UniProtKB-KW"/>
</dbReference>
<dbReference type="InterPro" id="IPR001787">
    <property type="entry name" value="Ribosomal_bL21"/>
</dbReference>
<dbReference type="RefSeq" id="WP_014958469.1">
    <property type="nucleotide sequence ID" value="NZ_FNLL01000017.1"/>
</dbReference>
<keyword evidence="9" id="KW-1185">Reference proteome</keyword>
<protein>
    <recommendedName>
        <fullName evidence="6">Large ribosomal subunit protein bL21</fullName>
    </recommendedName>
</protein>
<keyword evidence="5 6" id="KW-0687">Ribonucleoprotein</keyword>
<dbReference type="PANTHER" id="PTHR21349">
    <property type="entry name" value="50S RIBOSOMAL PROTEIN L21"/>
    <property type="match status" value="1"/>
</dbReference>
<dbReference type="HAMAP" id="MF_01363">
    <property type="entry name" value="Ribosomal_bL21"/>
    <property type="match status" value="1"/>
</dbReference>
<dbReference type="PANTHER" id="PTHR21349:SF0">
    <property type="entry name" value="LARGE RIBOSOMAL SUBUNIT PROTEIN BL21M"/>
    <property type="match status" value="1"/>
</dbReference>
<dbReference type="GO" id="GO:0003735">
    <property type="term" value="F:structural constituent of ribosome"/>
    <property type="evidence" value="ECO:0007669"/>
    <property type="project" value="InterPro"/>
</dbReference>
<evidence type="ECO:0000256" key="3">
    <source>
        <dbReference type="ARBA" id="ARBA00022884"/>
    </source>
</evidence>
<sequence length="103" mass="11871">MYAVIRTGGKQYKVHEEQILKVEKLDGTEGSQVEFDDVLMYSDGETITLGSPKVENAAVKAHILEQGKDKKKLVFKYKRRKGFRRLKGHRQNYTEIKIESITV</sequence>
<keyword evidence="3 6" id="KW-0694">RNA-binding</keyword>
<comment type="similarity">
    <text evidence="1 6 7">Belongs to the bacterial ribosomal protein bL21 family.</text>
</comment>
<dbReference type="NCBIfam" id="TIGR00061">
    <property type="entry name" value="L21"/>
    <property type="match status" value="1"/>
</dbReference>
<name>A0A1H2JYA7_9BACT</name>
<dbReference type="Pfam" id="PF00829">
    <property type="entry name" value="Ribosomal_L21p"/>
    <property type="match status" value="1"/>
</dbReference>
<evidence type="ECO:0000256" key="4">
    <source>
        <dbReference type="ARBA" id="ARBA00022980"/>
    </source>
</evidence>
<comment type="function">
    <text evidence="6 7">This protein binds to 23S rRNA in the presence of protein L20.</text>
</comment>
<dbReference type="EMBL" id="FNLL01000017">
    <property type="protein sequence ID" value="SDU61410.1"/>
    <property type="molecule type" value="Genomic_DNA"/>
</dbReference>
<evidence type="ECO:0000256" key="7">
    <source>
        <dbReference type="RuleBase" id="RU000562"/>
    </source>
</evidence>
<keyword evidence="2 6" id="KW-0699">rRNA-binding</keyword>
<dbReference type="GO" id="GO:0005840">
    <property type="term" value="C:ribosome"/>
    <property type="evidence" value="ECO:0007669"/>
    <property type="project" value="UniProtKB-KW"/>
</dbReference>
<evidence type="ECO:0000256" key="1">
    <source>
        <dbReference type="ARBA" id="ARBA00008563"/>
    </source>
</evidence>
<evidence type="ECO:0000313" key="9">
    <source>
        <dbReference type="Proteomes" id="UP000199608"/>
    </source>
</evidence>
<dbReference type="InterPro" id="IPR028909">
    <property type="entry name" value="bL21-like"/>
</dbReference>
<comment type="subunit">
    <text evidence="6">Part of the 50S ribosomal subunit. Contacts protein L20.</text>
</comment>
<evidence type="ECO:0000313" key="8">
    <source>
        <dbReference type="EMBL" id="SDU61410.1"/>
    </source>
</evidence>
<evidence type="ECO:0000256" key="5">
    <source>
        <dbReference type="ARBA" id="ARBA00023274"/>
    </source>
</evidence>
<reference evidence="9" key="1">
    <citation type="submission" date="2016-10" db="EMBL/GenBank/DDBJ databases">
        <authorList>
            <person name="Varghese N."/>
            <person name="Submissions S."/>
        </authorList>
    </citation>
    <scope>NUCLEOTIDE SEQUENCE [LARGE SCALE GENOMIC DNA]</scope>
    <source>
        <strain evidence="9">DSM 3384</strain>
    </source>
</reference>
<accession>A0A1H2JYA7</accession>
<proteinExistence type="inferred from homology"/>
<dbReference type="GO" id="GO:0006412">
    <property type="term" value="P:translation"/>
    <property type="evidence" value="ECO:0007669"/>
    <property type="project" value="UniProtKB-UniRule"/>
</dbReference>
<dbReference type="GO" id="GO:0005737">
    <property type="term" value="C:cytoplasm"/>
    <property type="evidence" value="ECO:0007669"/>
    <property type="project" value="UniProtKB-ARBA"/>
</dbReference>
<dbReference type="Proteomes" id="UP000199608">
    <property type="component" value="Unassembled WGS sequence"/>
</dbReference>
<dbReference type="InterPro" id="IPR036164">
    <property type="entry name" value="bL21-like_sf"/>
</dbReference>
<dbReference type="AlphaFoldDB" id="A0A1H2JYA7"/>
<gene>
    <name evidence="6" type="primary">rplU</name>
    <name evidence="8" type="ORF">SAMN04487931_11743</name>
</gene>
<evidence type="ECO:0000256" key="2">
    <source>
        <dbReference type="ARBA" id="ARBA00022730"/>
    </source>
</evidence>
<keyword evidence="4 6" id="KW-0689">Ribosomal protein</keyword>
<evidence type="ECO:0000256" key="6">
    <source>
        <dbReference type="HAMAP-Rule" id="MF_01363"/>
    </source>
</evidence>
<dbReference type="GO" id="GO:0019843">
    <property type="term" value="F:rRNA binding"/>
    <property type="evidence" value="ECO:0007669"/>
    <property type="project" value="UniProtKB-UniRule"/>
</dbReference>
<dbReference type="SUPFAM" id="SSF141091">
    <property type="entry name" value="L21p-like"/>
    <property type="match status" value="1"/>
</dbReference>
<organism evidence="8 9">
    <name type="scientific">Desulfobacula phenolica</name>
    <dbReference type="NCBI Taxonomy" id="90732"/>
    <lineage>
        <taxon>Bacteria</taxon>
        <taxon>Pseudomonadati</taxon>
        <taxon>Thermodesulfobacteriota</taxon>
        <taxon>Desulfobacteria</taxon>
        <taxon>Desulfobacterales</taxon>
        <taxon>Desulfobacteraceae</taxon>
        <taxon>Desulfobacula</taxon>
    </lineage>
</organism>